<keyword evidence="1" id="KW-0175">Coiled coil</keyword>
<dbReference type="InterPro" id="IPR036420">
    <property type="entry name" value="BRCT_dom_sf"/>
</dbReference>
<sequence length="643" mass="73649">MIDNSLVALTPKKEENGRLLRTKYFCRADNCGKVDVVMELSADDKVHLTDIPQRYVLVIDVSGSMCSTPVEDDPRSLLDRVKSFIKLFTDNATEETWISLVTFNHTAEIRLPMTNMNELGKTQIQETLQLLEPDGGTNISDGLFEALRVVNCNEITKDCIILFTDGDTNNRICDADELVEEYNKKVIELSRANKVQLAALTIGCYMPDFLESISARLGSDAFYWLNTECDFEADMLIPMFLRQIAHLTDIKLELTCLENVTFSEDAERSERNLLTGTDKKQTCFIHHLPSTMIKHIMFTLRLPENYHELNCKEILQIRKDFLDHYLSPHHGTNNLELHLQCPHSSQLSESVNAKKRSGTFKYLETRSAYMMEKDMVKTSWKHAQQSIGKLFLEECRNLCVTTLETSFKFMENDEKDSANIELQNTKASLQKIKENIRQVLGEKNSNLSDIKCGQWLAMTSSFSTEMPTATGVFDTEVEQPFLPEHVRQELQKFQTIIQEETKTEEDVVLQPDLNDESLSKKDQKEKSIKPKRIIEETPGILQDVTVVLSESLAKKKVGTKKELISEVIIRLGGKLSSNVGAYFDNTILICSKEDYDRKSKKIKQASRNRIPIVKESLIFDCIMKKRIVNMRQYLKTQMMTPLK</sequence>
<gene>
    <name evidence="4" type="ORF">CVLEPA_LOCUS25720</name>
</gene>
<dbReference type="SUPFAM" id="SSF52113">
    <property type="entry name" value="BRCT domain"/>
    <property type="match status" value="1"/>
</dbReference>
<dbReference type="SMART" id="SM00292">
    <property type="entry name" value="BRCT"/>
    <property type="match status" value="1"/>
</dbReference>
<dbReference type="Pfam" id="PF13519">
    <property type="entry name" value="VWA_2"/>
    <property type="match status" value="1"/>
</dbReference>
<dbReference type="Pfam" id="PF16589">
    <property type="entry name" value="BRCT_2"/>
    <property type="match status" value="1"/>
</dbReference>
<protein>
    <recommendedName>
        <fullName evidence="6">VWFA domain-containing protein</fullName>
    </recommendedName>
</protein>
<reference evidence="4 5" key="1">
    <citation type="submission" date="2024-02" db="EMBL/GenBank/DDBJ databases">
        <authorList>
            <person name="Daric V."/>
            <person name="Darras S."/>
        </authorList>
    </citation>
    <scope>NUCLEOTIDE SEQUENCE [LARGE SCALE GENOMIC DNA]</scope>
</reference>
<evidence type="ECO:0008006" key="6">
    <source>
        <dbReference type="Google" id="ProtNLM"/>
    </source>
</evidence>
<feature type="domain" description="VWFA" evidence="3">
    <location>
        <begin position="54"/>
        <end position="244"/>
    </location>
</feature>
<dbReference type="InterPro" id="IPR051266">
    <property type="entry name" value="CLCR"/>
</dbReference>
<feature type="coiled-coil region" evidence="1">
    <location>
        <begin position="415"/>
        <end position="442"/>
    </location>
</feature>
<feature type="domain" description="BRCT" evidence="2">
    <location>
        <begin position="536"/>
        <end position="635"/>
    </location>
</feature>
<proteinExistence type="predicted"/>
<dbReference type="SUPFAM" id="SSF53300">
    <property type="entry name" value="vWA-like"/>
    <property type="match status" value="1"/>
</dbReference>
<accession>A0ABP0GLK2</accession>
<evidence type="ECO:0000256" key="1">
    <source>
        <dbReference type="SAM" id="Coils"/>
    </source>
</evidence>
<dbReference type="SMART" id="SM00327">
    <property type="entry name" value="VWA"/>
    <property type="match status" value="1"/>
</dbReference>
<dbReference type="PANTHER" id="PTHR10579">
    <property type="entry name" value="CALCIUM-ACTIVATED CHLORIDE CHANNEL REGULATOR"/>
    <property type="match status" value="1"/>
</dbReference>
<dbReference type="EMBL" id="CAWYQH010000130">
    <property type="protein sequence ID" value="CAK8692455.1"/>
    <property type="molecule type" value="Genomic_DNA"/>
</dbReference>
<dbReference type="InterPro" id="IPR001357">
    <property type="entry name" value="BRCT_dom"/>
</dbReference>
<dbReference type="PANTHER" id="PTHR10579:SF43">
    <property type="entry name" value="ZINC FINGER (C3HC4-TYPE RING FINGER) FAMILY PROTEIN"/>
    <property type="match status" value="1"/>
</dbReference>
<comment type="caution">
    <text evidence="4">The sequence shown here is derived from an EMBL/GenBank/DDBJ whole genome shotgun (WGS) entry which is preliminary data.</text>
</comment>
<dbReference type="PROSITE" id="PS50234">
    <property type="entry name" value="VWFA"/>
    <property type="match status" value="1"/>
</dbReference>
<dbReference type="InterPro" id="IPR002035">
    <property type="entry name" value="VWF_A"/>
</dbReference>
<dbReference type="PROSITE" id="PS50172">
    <property type="entry name" value="BRCT"/>
    <property type="match status" value="1"/>
</dbReference>
<evidence type="ECO:0000313" key="4">
    <source>
        <dbReference type="EMBL" id="CAK8692455.1"/>
    </source>
</evidence>
<organism evidence="4 5">
    <name type="scientific">Clavelina lepadiformis</name>
    <name type="common">Light-bulb sea squirt</name>
    <name type="synonym">Ascidia lepadiformis</name>
    <dbReference type="NCBI Taxonomy" id="159417"/>
    <lineage>
        <taxon>Eukaryota</taxon>
        <taxon>Metazoa</taxon>
        <taxon>Chordata</taxon>
        <taxon>Tunicata</taxon>
        <taxon>Ascidiacea</taxon>
        <taxon>Aplousobranchia</taxon>
        <taxon>Clavelinidae</taxon>
        <taxon>Clavelina</taxon>
    </lineage>
</organism>
<evidence type="ECO:0000259" key="3">
    <source>
        <dbReference type="PROSITE" id="PS50234"/>
    </source>
</evidence>
<dbReference type="Gene3D" id="3.40.50.10190">
    <property type="entry name" value="BRCT domain"/>
    <property type="match status" value="1"/>
</dbReference>
<name>A0ABP0GLK2_CLALP</name>
<dbReference type="InterPro" id="IPR036465">
    <property type="entry name" value="vWFA_dom_sf"/>
</dbReference>
<dbReference type="Proteomes" id="UP001642483">
    <property type="component" value="Unassembled WGS sequence"/>
</dbReference>
<evidence type="ECO:0000259" key="2">
    <source>
        <dbReference type="PROSITE" id="PS50172"/>
    </source>
</evidence>
<evidence type="ECO:0000313" key="5">
    <source>
        <dbReference type="Proteomes" id="UP001642483"/>
    </source>
</evidence>
<keyword evidence="5" id="KW-1185">Reference proteome</keyword>
<dbReference type="Gene3D" id="3.40.50.410">
    <property type="entry name" value="von Willebrand factor, type A domain"/>
    <property type="match status" value="1"/>
</dbReference>